<feature type="domain" description="Thiamine pyrophosphate enzyme TPP-binding" evidence="5">
    <location>
        <begin position="397"/>
        <end position="546"/>
    </location>
</feature>
<dbReference type="Gene3D" id="3.40.50.1220">
    <property type="entry name" value="TPP-binding domain"/>
    <property type="match status" value="1"/>
</dbReference>
<evidence type="ECO:0000256" key="2">
    <source>
        <dbReference type="ARBA" id="ARBA00023052"/>
    </source>
</evidence>
<dbReference type="InterPro" id="IPR029061">
    <property type="entry name" value="THDP-binding"/>
</dbReference>
<dbReference type="GO" id="GO:0003984">
    <property type="term" value="F:acetolactate synthase activity"/>
    <property type="evidence" value="ECO:0007669"/>
    <property type="project" value="TreeGrafter"/>
</dbReference>
<evidence type="ECO:0000259" key="5">
    <source>
        <dbReference type="Pfam" id="PF02775"/>
    </source>
</evidence>
<evidence type="ECO:0000259" key="4">
    <source>
        <dbReference type="Pfam" id="PF00205"/>
    </source>
</evidence>
<dbReference type="OrthoDB" id="4959782at2"/>
<evidence type="ECO:0000313" key="8">
    <source>
        <dbReference type="Proteomes" id="UP000198403"/>
    </source>
</evidence>
<dbReference type="CDD" id="cd00568">
    <property type="entry name" value="TPP_enzymes"/>
    <property type="match status" value="1"/>
</dbReference>
<dbReference type="CDD" id="cd07035">
    <property type="entry name" value="TPP_PYR_POX_like"/>
    <property type="match status" value="1"/>
</dbReference>
<dbReference type="InterPro" id="IPR012000">
    <property type="entry name" value="Thiamin_PyroP_enz_cen_dom"/>
</dbReference>
<keyword evidence="2 3" id="KW-0786">Thiamine pyrophosphate</keyword>
<dbReference type="GO" id="GO:0009097">
    <property type="term" value="P:isoleucine biosynthetic process"/>
    <property type="evidence" value="ECO:0007669"/>
    <property type="project" value="TreeGrafter"/>
</dbReference>
<keyword evidence="8" id="KW-1185">Reference proteome</keyword>
<dbReference type="PANTHER" id="PTHR18968">
    <property type="entry name" value="THIAMINE PYROPHOSPHATE ENZYMES"/>
    <property type="match status" value="1"/>
</dbReference>
<feature type="domain" description="Thiamine pyrophosphate enzyme N-terminal TPP-binding" evidence="6">
    <location>
        <begin position="1"/>
        <end position="112"/>
    </location>
</feature>
<dbReference type="FunFam" id="3.40.50.970:FF:000007">
    <property type="entry name" value="Acetolactate synthase"/>
    <property type="match status" value="1"/>
</dbReference>
<protein>
    <submittedName>
        <fullName evidence="7">Acetolactate synthase-1/2/3 large subunit</fullName>
    </submittedName>
</protein>
<dbReference type="Pfam" id="PF02775">
    <property type="entry name" value="TPP_enzyme_C"/>
    <property type="match status" value="1"/>
</dbReference>
<dbReference type="AlphaFoldDB" id="A0A238Y2N9"/>
<dbReference type="Proteomes" id="UP000198403">
    <property type="component" value="Unassembled WGS sequence"/>
</dbReference>
<dbReference type="Gene3D" id="3.40.50.970">
    <property type="match status" value="2"/>
</dbReference>
<dbReference type="PANTHER" id="PTHR18968:SF13">
    <property type="entry name" value="ACETOLACTATE SYNTHASE CATALYTIC SUBUNIT, MITOCHONDRIAL"/>
    <property type="match status" value="1"/>
</dbReference>
<accession>A0A238Y2N9</accession>
<dbReference type="InterPro" id="IPR012001">
    <property type="entry name" value="Thiamin_PyroP_enz_TPP-bd_dom"/>
</dbReference>
<dbReference type="GO" id="GO:0009099">
    <property type="term" value="P:L-valine biosynthetic process"/>
    <property type="evidence" value="ECO:0007669"/>
    <property type="project" value="TreeGrafter"/>
</dbReference>
<dbReference type="GO" id="GO:0005948">
    <property type="term" value="C:acetolactate synthase complex"/>
    <property type="evidence" value="ECO:0007669"/>
    <property type="project" value="TreeGrafter"/>
</dbReference>
<comment type="similarity">
    <text evidence="1 3">Belongs to the TPP enzyme family.</text>
</comment>
<dbReference type="SUPFAM" id="SSF52467">
    <property type="entry name" value="DHS-like NAD/FAD-binding domain"/>
    <property type="match status" value="1"/>
</dbReference>
<sequence>MHVGQRVVDLLVEAGIRSAFGVPGGQTSPLYNGMAVRRDAIRHVLMRDERSAVFAADAYARTTGRAGACDATVGPGATNLVSGLVEARSSSIPLIAIVADIPRAWEHRRHLGSASQGFEQRAFLEPCVKWFGHVGVPEAIDDVVGQALRVATSNRPGPVVVEIPDDVFSADAVEAPLPPVDARYPRFRSAPDPDAVRDAAHVIGRSRRPMLLLGGGAQIAGAGTEARALVERLRVPFSTTISGKGLIEETHPLAMGISGSFGVPVANDLLAESDCLIVVGAKLGQAATLGWDLPAPGAAVVHLDVDAEEIGRNSPALGLHGDAALGLRALLDALSTAELSFDWDVGDLTRRAADWWDGEHVLARPREGDAVKPQDVVGLIGGRLGEADLVVTDASLSSGWMGSGWRVEQPGRRILAPRGVAGLGWGLPAAVGAAFGLADVGSQGRVVCLAGDGGWGYSLTEVETLARFEMPVVSVVLNNSVLGWNKHVVQRRYAGDYVSQDFGDVDYAATARSLGAHAVRVDRIEDVDAALDEAFAVQGKPSVVEVVSSEWETPVIKPMSGQSAPARASY</sequence>
<evidence type="ECO:0000256" key="1">
    <source>
        <dbReference type="ARBA" id="ARBA00007812"/>
    </source>
</evidence>
<evidence type="ECO:0000259" key="6">
    <source>
        <dbReference type="Pfam" id="PF02776"/>
    </source>
</evidence>
<dbReference type="Pfam" id="PF02776">
    <property type="entry name" value="TPP_enzyme_N"/>
    <property type="match status" value="1"/>
</dbReference>
<dbReference type="InterPro" id="IPR045229">
    <property type="entry name" value="TPP_enz"/>
</dbReference>
<dbReference type="EMBL" id="FZNO01000017">
    <property type="protein sequence ID" value="SNR65387.1"/>
    <property type="molecule type" value="Genomic_DNA"/>
</dbReference>
<dbReference type="InterPro" id="IPR029035">
    <property type="entry name" value="DHS-like_NAD/FAD-binding_dom"/>
</dbReference>
<reference evidence="7 8" key="1">
    <citation type="submission" date="2017-06" db="EMBL/GenBank/DDBJ databases">
        <authorList>
            <person name="Kim H.J."/>
            <person name="Triplett B.A."/>
        </authorList>
    </citation>
    <scope>NUCLEOTIDE SEQUENCE [LARGE SCALE GENOMIC DNA]</scope>
    <source>
        <strain evidence="7 8">DSM 44272</strain>
    </source>
</reference>
<dbReference type="GO" id="GO:0050660">
    <property type="term" value="F:flavin adenine dinucleotide binding"/>
    <property type="evidence" value="ECO:0007669"/>
    <property type="project" value="TreeGrafter"/>
</dbReference>
<evidence type="ECO:0000256" key="3">
    <source>
        <dbReference type="RuleBase" id="RU362132"/>
    </source>
</evidence>
<dbReference type="InterPro" id="IPR011766">
    <property type="entry name" value="TPP_enzyme_TPP-bd"/>
</dbReference>
<gene>
    <name evidence="7" type="ORF">SAMN06272737_11762</name>
</gene>
<dbReference type="RefSeq" id="WP_089337462.1">
    <property type="nucleotide sequence ID" value="NZ_FZNO01000017.1"/>
</dbReference>
<dbReference type="Pfam" id="PF00205">
    <property type="entry name" value="TPP_enzyme_M"/>
    <property type="match status" value="1"/>
</dbReference>
<dbReference type="SUPFAM" id="SSF52518">
    <property type="entry name" value="Thiamin diphosphate-binding fold (THDP-binding)"/>
    <property type="match status" value="2"/>
</dbReference>
<dbReference type="GO" id="GO:0030976">
    <property type="term" value="F:thiamine pyrophosphate binding"/>
    <property type="evidence" value="ECO:0007669"/>
    <property type="project" value="InterPro"/>
</dbReference>
<proteinExistence type="inferred from homology"/>
<evidence type="ECO:0000313" key="7">
    <source>
        <dbReference type="EMBL" id="SNR65387.1"/>
    </source>
</evidence>
<organism evidence="7 8">
    <name type="scientific">Blastococcus mobilis</name>
    <dbReference type="NCBI Taxonomy" id="1938746"/>
    <lineage>
        <taxon>Bacteria</taxon>
        <taxon>Bacillati</taxon>
        <taxon>Actinomycetota</taxon>
        <taxon>Actinomycetes</taxon>
        <taxon>Geodermatophilales</taxon>
        <taxon>Geodermatophilaceae</taxon>
        <taxon>Blastococcus</taxon>
    </lineage>
</organism>
<name>A0A238Y2N9_9ACTN</name>
<feature type="domain" description="Thiamine pyrophosphate enzyme central" evidence="4">
    <location>
        <begin position="196"/>
        <end position="330"/>
    </location>
</feature>
<dbReference type="GO" id="GO:0000287">
    <property type="term" value="F:magnesium ion binding"/>
    <property type="evidence" value="ECO:0007669"/>
    <property type="project" value="InterPro"/>
</dbReference>